<dbReference type="STRING" id="1305737.GCA_000526355_01487"/>
<dbReference type="AlphaFoldDB" id="A0A0P7YJU2"/>
<keyword evidence="3 7" id="KW-0812">Transmembrane</keyword>
<dbReference type="PANTHER" id="PTHR30572">
    <property type="entry name" value="MEMBRANE COMPONENT OF TRANSPORTER-RELATED"/>
    <property type="match status" value="1"/>
</dbReference>
<feature type="domain" description="ABC3 transporter permease C-terminal" evidence="8">
    <location>
        <begin position="294"/>
        <end position="407"/>
    </location>
</feature>
<gene>
    <name evidence="10" type="ORF">HLUCCX10_03625</name>
</gene>
<evidence type="ECO:0000256" key="5">
    <source>
        <dbReference type="ARBA" id="ARBA00023136"/>
    </source>
</evidence>
<dbReference type="GO" id="GO:0005886">
    <property type="term" value="C:plasma membrane"/>
    <property type="evidence" value="ECO:0007669"/>
    <property type="project" value="UniProtKB-SubCell"/>
</dbReference>
<feature type="transmembrane region" description="Helical" evidence="7">
    <location>
        <begin position="338"/>
        <end position="365"/>
    </location>
</feature>
<evidence type="ECO:0000313" key="11">
    <source>
        <dbReference type="Proteomes" id="UP000050421"/>
    </source>
</evidence>
<organism evidence="10 11">
    <name type="scientific">Algoriphagus marincola HL-49</name>
    <dbReference type="NCBI Taxonomy" id="1305737"/>
    <lineage>
        <taxon>Bacteria</taxon>
        <taxon>Pseudomonadati</taxon>
        <taxon>Bacteroidota</taxon>
        <taxon>Cytophagia</taxon>
        <taxon>Cytophagales</taxon>
        <taxon>Cyclobacteriaceae</taxon>
        <taxon>Algoriphagus</taxon>
    </lineage>
</organism>
<dbReference type="InterPro" id="IPR025857">
    <property type="entry name" value="MacB_PCD"/>
</dbReference>
<feature type="transmembrane region" description="Helical" evidence="7">
    <location>
        <begin position="21"/>
        <end position="42"/>
    </location>
</feature>
<keyword evidence="4 7" id="KW-1133">Transmembrane helix</keyword>
<dbReference type="Proteomes" id="UP000050421">
    <property type="component" value="Unassembled WGS sequence"/>
</dbReference>
<evidence type="ECO:0000313" key="10">
    <source>
        <dbReference type="EMBL" id="KPQ19183.1"/>
    </source>
</evidence>
<name>A0A0P7YJU2_9BACT</name>
<evidence type="ECO:0000259" key="8">
    <source>
        <dbReference type="Pfam" id="PF02687"/>
    </source>
</evidence>
<proteinExistence type="inferred from homology"/>
<dbReference type="Pfam" id="PF12704">
    <property type="entry name" value="MacB_PCD"/>
    <property type="match status" value="1"/>
</dbReference>
<dbReference type="PANTHER" id="PTHR30572:SF4">
    <property type="entry name" value="ABC TRANSPORTER PERMEASE YTRF"/>
    <property type="match status" value="1"/>
</dbReference>
<keyword evidence="5 7" id="KW-0472">Membrane</keyword>
<accession>A0A0P7YJU2</accession>
<evidence type="ECO:0000256" key="6">
    <source>
        <dbReference type="ARBA" id="ARBA00038076"/>
    </source>
</evidence>
<evidence type="ECO:0000256" key="2">
    <source>
        <dbReference type="ARBA" id="ARBA00022475"/>
    </source>
</evidence>
<feature type="domain" description="MacB-like periplasmic core" evidence="9">
    <location>
        <begin position="21"/>
        <end position="224"/>
    </location>
</feature>
<dbReference type="eggNOG" id="COG0577">
    <property type="taxonomic scope" value="Bacteria"/>
</dbReference>
<feature type="transmembrane region" description="Helical" evidence="7">
    <location>
        <begin position="289"/>
        <end position="314"/>
    </location>
</feature>
<dbReference type="OrthoDB" id="9770036at2"/>
<evidence type="ECO:0000256" key="7">
    <source>
        <dbReference type="SAM" id="Phobius"/>
    </source>
</evidence>
<dbReference type="InterPro" id="IPR003838">
    <property type="entry name" value="ABC3_permease_C"/>
</dbReference>
<comment type="similarity">
    <text evidence="6">Belongs to the ABC-4 integral membrane protein family.</text>
</comment>
<evidence type="ECO:0000259" key="9">
    <source>
        <dbReference type="Pfam" id="PF12704"/>
    </source>
</evidence>
<evidence type="ECO:0000256" key="1">
    <source>
        <dbReference type="ARBA" id="ARBA00004651"/>
    </source>
</evidence>
<feature type="transmembrane region" description="Helical" evidence="7">
    <location>
        <begin position="377"/>
        <end position="397"/>
    </location>
</feature>
<comment type="caution">
    <text evidence="10">The sequence shown here is derived from an EMBL/GenBank/DDBJ whole genome shotgun (WGS) entry which is preliminary data.</text>
</comment>
<dbReference type="GO" id="GO:0022857">
    <property type="term" value="F:transmembrane transporter activity"/>
    <property type="evidence" value="ECO:0007669"/>
    <property type="project" value="TreeGrafter"/>
</dbReference>
<keyword evidence="2" id="KW-1003">Cell membrane</keyword>
<dbReference type="EMBL" id="LJXT01000014">
    <property type="protein sequence ID" value="KPQ19183.1"/>
    <property type="molecule type" value="Genomic_DNA"/>
</dbReference>
<dbReference type="InterPro" id="IPR050250">
    <property type="entry name" value="Macrolide_Exporter_MacB"/>
</dbReference>
<dbReference type="Pfam" id="PF02687">
    <property type="entry name" value="FtsX"/>
    <property type="match status" value="1"/>
</dbReference>
<evidence type="ECO:0000256" key="3">
    <source>
        <dbReference type="ARBA" id="ARBA00022692"/>
    </source>
</evidence>
<dbReference type="PATRIC" id="fig|1305737.6.peg.2684"/>
<evidence type="ECO:0000256" key="4">
    <source>
        <dbReference type="ARBA" id="ARBA00022989"/>
    </source>
</evidence>
<reference evidence="10 11" key="1">
    <citation type="submission" date="2015-09" db="EMBL/GenBank/DDBJ databases">
        <title>Identification and resolution of microdiversity through metagenomic sequencing of parallel consortia.</title>
        <authorList>
            <person name="Nelson W.C."/>
            <person name="Romine M.F."/>
            <person name="Lindemann S.R."/>
        </authorList>
    </citation>
    <scope>NUCLEOTIDE SEQUENCE [LARGE SCALE GENOMIC DNA]</scope>
    <source>
        <strain evidence="10">HL-49</strain>
    </source>
</reference>
<comment type="subcellular location">
    <subcellularLocation>
        <location evidence="1">Cell membrane</location>
        <topology evidence="1">Multi-pass membrane protein</topology>
    </subcellularLocation>
</comment>
<protein>
    <submittedName>
        <fullName evidence="10">Putative ABC transport system permease protein</fullName>
    </submittedName>
</protein>
<sequence length="414" mass="45343">MNLIENMREATKSVQVNILRTILTGAIIAIGISSLVGMLTAIDGIKAQIAESFSGLGANTFDLRNRGFSGGRAIQEGEKEKTYPIITYKEFMEFKNEYSAYGISTVFTRVSGSAEVKRDSKKSDPNVRVVGADDNYLSIKAIKLDAGRNFSNVEIRYGNNVCIIGKEIKEILFESNENPVNEKVTVYGRPYTVIGVLEEQGGVGNDQGADRQILIPVENASRLDQRGTFRYQATSVASGPERLEYEMGQAIGIMRKIRQDRVTEEDSFELTKSESVAESLEEVAGYLRIGGFGIGFITLLGASIGLMNIMLVSVTERTREIGIRKALGATPLRIRQQFLIEAIVICLFGGVVGVLLGITIGNVIANFIGPGGFLVPWLWMFIAFVICVVVGLLSGYFPAFKASKLDPIESLRYE</sequence>